<organism evidence="1">
    <name type="scientific">marine metagenome</name>
    <dbReference type="NCBI Taxonomy" id="408172"/>
    <lineage>
        <taxon>unclassified sequences</taxon>
        <taxon>metagenomes</taxon>
        <taxon>ecological metagenomes</taxon>
    </lineage>
</organism>
<reference evidence="1" key="1">
    <citation type="submission" date="2018-05" db="EMBL/GenBank/DDBJ databases">
        <authorList>
            <person name="Lanie J.A."/>
            <person name="Ng W.-L."/>
            <person name="Kazmierczak K.M."/>
            <person name="Andrzejewski T.M."/>
            <person name="Davidsen T.M."/>
            <person name="Wayne K.J."/>
            <person name="Tettelin H."/>
            <person name="Glass J.I."/>
            <person name="Rusch D."/>
            <person name="Podicherti R."/>
            <person name="Tsui H.-C.T."/>
            <person name="Winkler M.E."/>
        </authorList>
    </citation>
    <scope>NUCLEOTIDE SEQUENCE</scope>
</reference>
<name>A0A383DHU0_9ZZZZ</name>
<dbReference type="EMBL" id="UINC01217333">
    <property type="protein sequence ID" value="SVE43884.1"/>
    <property type="molecule type" value="Genomic_DNA"/>
</dbReference>
<dbReference type="AlphaFoldDB" id="A0A383DHU0"/>
<proteinExistence type="predicted"/>
<evidence type="ECO:0000313" key="1">
    <source>
        <dbReference type="EMBL" id="SVE43884.1"/>
    </source>
</evidence>
<protein>
    <submittedName>
        <fullName evidence="1">Uncharacterized protein</fullName>
    </submittedName>
</protein>
<gene>
    <name evidence="1" type="ORF">METZ01_LOCUS496738</name>
</gene>
<accession>A0A383DHU0</accession>
<sequence length="38" mass="4193">MIKAVFFMAIGASAMAFYVYLNPGQLISVIDQARDLIN</sequence>